<dbReference type="Pfam" id="PF11883">
    <property type="entry name" value="DUF3403"/>
    <property type="match status" value="1"/>
</dbReference>
<evidence type="ECO:0000256" key="8">
    <source>
        <dbReference type="ARBA" id="ARBA00022741"/>
    </source>
</evidence>
<dbReference type="GO" id="GO:0005524">
    <property type="term" value="F:ATP binding"/>
    <property type="evidence" value="ECO:0007669"/>
    <property type="project" value="UniProtKB-UniRule"/>
</dbReference>
<evidence type="ECO:0000256" key="19">
    <source>
        <dbReference type="PROSITE-ProRule" id="PRU10141"/>
    </source>
</evidence>
<dbReference type="GO" id="GO:0030246">
    <property type="term" value="F:carbohydrate binding"/>
    <property type="evidence" value="ECO:0007669"/>
    <property type="project" value="UniProtKB-KW"/>
</dbReference>
<proteinExistence type="inferred from homology"/>
<dbReference type="FunFam" id="2.90.10.10:FF:000005">
    <property type="entry name" value="G-type lectin S-receptor-like serine/threonine-protein kinase"/>
    <property type="match status" value="1"/>
</dbReference>
<dbReference type="PIRSF" id="PIRSF000641">
    <property type="entry name" value="SRK"/>
    <property type="match status" value="1"/>
</dbReference>
<dbReference type="Pfam" id="PF07714">
    <property type="entry name" value="PK_Tyr_Ser-Thr"/>
    <property type="match status" value="1"/>
</dbReference>
<keyword evidence="12 20" id="KW-0472">Membrane</keyword>
<keyword evidence="14" id="KW-0675">Receptor</keyword>
<dbReference type="InterPro" id="IPR021820">
    <property type="entry name" value="S-locus_recpt_kinase_C"/>
</dbReference>
<comment type="catalytic activity">
    <reaction evidence="17 18">
        <text>L-seryl-[protein] + ATP = O-phospho-L-seryl-[protein] + ADP + H(+)</text>
        <dbReference type="Rhea" id="RHEA:17989"/>
        <dbReference type="Rhea" id="RHEA-COMP:9863"/>
        <dbReference type="Rhea" id="RHEA-COMP:11604"/>
        <dbReference type="ChEBI" id="CHEBI:15378"/>
        <dbReference type="ChEBI" id="CHEBI:29999"/>
        <dbReference type="ChEBI" id="CHEBI:30616"/>
        <dbReference type="ChEBI" id="CHEBI:83421"/>
        <dbReference type="ChEBI" id="CHEBI:456216"/>
        <dbReference type="EC" id="2.7.11.1"/>
    </reaction>
</comment>
<dbReference type="GO" id="GO:0045087">
    <property type="term" value="P:innate immune response"/>
    <property type="evidence" value="ECO:0007669"/>
    <property type="project" value="UniProtKB-ARBA"/>
</dbReference>
<dbReference type="EMBL" id="JAUHHV010000006">
    <property type="protein sequence ID" value="KAK1420058.1"/>
    <property type="molecule type" value="Genomic_DNA"/>
</dbReference>
<dbReference type="PROSITE" id="PS00108">
    <property type="entry name" value="PROTEIN_KINASE_ST"/>
    <property type="match status" value="1"/>
</dbReference>
<keyword evidence="10 18" id="KW-0067">ATP-binding</keyword>
<comment type="subcellular location">
    <subcellularLocation>
        <location evidence="1">Cell membrane</location>
        <topology evidence="1">Single-pass type I membrane protein</topology>
    </subcellularLocation>
</comment>
<evidence type="ECO:0000256" key="18">
    <source>
        <dbReference type="PIRNR" id="PIRNR000641"/>
    </source>
</evidence>
<evidence type="ECO:0000256" key="14">
    <source>
        <dbReference type="ARBA" id="ARBA00023170"/>
    </source>
</evidence>
<dbReference type="InterPro" id="IPR000719">
    <property type="entry name" value="Prot_kinase_dom"/>
</dbReference>
<gene>
    <name evidence="24" type="ORF">QVD17_21363</name>
</gene>
<dbReference type="InterPro" id="IPR036426">
    <property type="entry name" value="Bulb-type_lectin_dom_sf"/>
</dbReference>
<dbReference type="PANTHER" id="PTHR27002">
    <property type="entry name" value="RECEPTOR-LIKE SERINE/THREONINE-PROTEIN KINASE SD1-8"/>
    <property type="match status" value="1"/>
</dbReference>
<feature type="domain" description="Bulb-type lectin" evidence="22">
    <location>
        <begin position="57"/>
        <end position="180"/>
    </location>
</feature>
<feature type="domain" description="Apple" evidence="23">
    <location>
        <begin position="373"/>
        <end position="459"/>
    </location>
</feature>
<dbReference type="PROSITE" id="PS00107">
    <property type="entry name" value="PROTEIN_KINASE_ATP"/>
    <property type="match status" value="1"/>
</dbReference>
<feature type="domain" description="Protein kinase" evidence="21">
    <location>
        <begin position="548"/>
        <end position="832"/>
    </location>
</feature>
<keyword evidence="6" id="KW-0732">Signal</keyword>
<sequence length="863" mass="97325">MITRLQFSNYTFTVILILKIDCAESIERISMAIGHTTPVNHLCLYILIISLRHCTSTDILIKDSPLSLTQTLVSSNQVYELGFFNPGNSANRYLGIWFKNITAKKVIWVANRENPLSVSGNGSSLTIGNDGNLRILDGDQNTVWSTNVRGQFNGTVAQLTDMGDFCINDTISGSILWESFDYPGNSLLAGMKLGTKGNTQGKHLLSSWKSDDDPAPGSFVVGLSAEQPPQVFIWHNSKPNWRGGPWDGGKFIGIPEQDPGYSNQITLMPGNSQEGAYLNIHLIYSYDIEWLYLKPDGVLQLKYWDDDNNMWDSGWEVPANPCDVYGVCGVFAICTNTMHPICECLRGFVPQSNDEWRKGNWTRGCVRRSELFCEKNETSLASSKTKPDKFWVLKGIKLPDHYQYFPYMDTGACQQWCLGNCSCKAYAYVPGIYCMVWTEELMDIEQFSFGGENIFLRLSYVDSGKETNGATVLISLTTIGGVLFLCGFVFCLYRWTTYKKGRKTKLDHFHSEDELVSRDTLQEDVLGQESFELPMFEFKQILAGTDHFNYRNKLGEGGFGAVYKGTLDDGQQVAVKRLSGNSRQGIEEFKNEIMLISKLQHRNLVKLLGCCIEGKERLLIYEYMTNKSLDTFLFDPKKHHQLDWATRFNIIQGIGRGLVYLHRDSCLRIIHRDLKCSNILLDEKMNPKISDFGLARSFQITQELANTRRIIGTYGYMSPEYAMGGVISEKSDVFSYGVMLLEIISGKRNTELMHQEQIYPLAQAWKSRKEGKSIELMDQALGGSSCVSEGLRCIHVALLCVQDLPKDRPTMTEAVSMLCSETDLPEPKEPLFTLQRLSNTSTGQEYTNMCSVNLVTTSMTQGR</sequence>
<dbReference type="PROSITE" id="PS50948">
    <property type="entry name" value="PAN"/>
    <property type="match status" value="1"/>
</dbReference>
<reference evidence="24" key="1">
    <citation type="journal article" date="2023" name="bioRxiv">
        <title>Improved chromosome-level genome assembly for marigold (Tagetes erecta).</title>
        <authorList>
            <person name="Jiang F."/>
            <person name="Yuan L."/>
            <person name="Wang S."/>
            <person name="Wang H."/>
            <person name="Xu D."/>
            <person name="Wang A."/>
            <person name="Fan W."/>
        </authorList>
    </citation>
    <scope>NUCLEOTIDE SEQUENCE</scope>
    <source>
        <strain evidence="24">WSJ</strain>
        <tissue evidence="24">Leaf</tissue>
    </source>
</reference>
<evidence type="ECO:0000256" key="5">
    <source>
        <dbReference type="ARBA" id="ARBA00022692"/>
    </source>
</evidence>
<dbReference type="CDD" id="cd01098">
    <property type="entry name" value="PAN_AP_plant"/>
    <property type="match status" value="1"/>
</dbReference>
<keyword evidence="9 18" id="KW-0418">Kinase</keyword>
<keyword evidence="2" id="KW-1003">Cell membrane</keyword>
<dbReference type="FunFam" id="1.10.510.10:FF:000345">
    <property type="entry name" value="G-type lectin S-receptor-like serine/threonine-protein kinase"/>
    <property type="match status" value="1"/>
</dbReference>
<comment type="catalytic activity">
    <reaction evidence="16 18">
        <text>L-threonyl-[protein] + ATP = O-phospho-L-threonyl-[protein] + ADP + H(+)</text>
        <dbReference type="Rhea" id="RHEA:46608"/>
        <dbReference type="Rhea" id="RHEA-COMP:11060"/>
        <dbReference type="Rhea" id="RHEA-COMP:11605"/>
        <dbReference type="ChEBI" id="CHEBI:15378"/>
        <dbReference type="ChEBI" id="CHEBI:30013"/>
        <dbReference type="ChEBI" id="CHEBI:30616"/>
        <dbReference type="ChEBI" id="CHEBI:61977"/>
        <dbReference type="ChEBI" id="CHEBI:456216"/>
        <dbReference type="EC" id="2.7.11.1"/>
    </reaction>
</comment>
<dbReference type="InterPro" id="IPR017441">
    <property type="entry name" value="Protein_kinase_ATP_BS"/>
</dbReference>
<dbReference type="PANTHER" id="PTHR27002:SF1082">
    <property type="entry name" value="OS06G0693000 PROTEIN"/>
    <property type="match status" value="1"/>
</dbReference>
<name>A0AAD8KCB8_TARER</name>
<evidence type="ECO:0000256" key="6">
    <source>
        <dbReference type="ARBA" id="ARBA00022729"/>
    </source>
</evidence>
<dbReference type="Pfam" id="PF00954">
    <property type="entry name" value="S_locus_glycop"/>
    <property type="match status" value="1"/>
</dbReference>
<dbReference type="InterPro" id="IPR011009">
    <property type="entry name" value="Kinase-like_dom_sf"/>
</dbReference>
<dbReference type="PROSITE" id="PS50927">
    <property type="entry name" value="BULB_LECTIN"/>
    <property type="match status" value="1"/>
</dbReference>
<dbReference type="Pfam" id="PF08276">
    <property type="entry name" value="PAN_2"/>
    <property type="match status" value="1"/>
</dbReference>
<evidence type="ECO:0000256" key="2">
    <source>
        <dbReference type="ARBA" id="ARBA00022475"/>
    </source>
</evidence>
<dbReference type="SMART" id="SM00108">
    <property type="entry name" value="B_lectin"/>
    <property type="match status" value="1"/>
</dbReference>
<evidence type="ECO:0000256" key="1">
    <source>
        <dbReference type="ARBA" id="ARBA00004251"/>
    </source>
</evidence>
<dbReference type="CDD" id="cd14066">
    <property type="entry name" value="STKc_IRAK"/>
    <property type="match status" value="1"/>
</dbReference>
<keyword evidence="4 18" id="KW-0808">Transferase</keyword>
<evidence type="ECO:0000313" key="24">
    <source>
        <dbReference type="EMBL" id="KAK1420058.1"/>
    </source>
</evidence>
<accession>A0AAD8KCB8</accession>
<evidence type="ECO:0000256" key="13">
    <source>
        <dbReference type="ARBA" id="ARBA00023157"/>
    </source>
</evidence>
<dbReference type="Gene3D" id="1.10.510.10">
    <property type="entry name" value="Transferase(Phosphotransferase) domain 1"/>
    <property type="match status" value="1"/>
</dbReference>
<dbReference type="CDD" id="cd00028">
    <property type="entry name" value="B_lectin"/>
    <property type="match status" value="1"/>
</dbReference>
<keyword evidence="25" id="KW-1185">Reference proteome</keyword>
<evidence type="ECO:0000256" key="9">
    <source>
        <dbReference type="ARBA" id="ARBA00022777"/>
    </source>
</evidence>
<dbReference type="InterPro" id="IPR008271">
    <property type="entry name" value="Ser/Thr_kinase_AS"/>
</dbReference>
<dbReference type="AlphaFoldDB" id="A0AAD8KCB8"/>
<keyword evidence="7" id="KW-0430">Lectin</keyword>
<evidence type="ECO:0000259" key="22">
    <source>
        <dbReference type="PROSITE" id="PS50927"/>
    </source>
</evidence>
<evidence type="ECO:0000256" key="7">
    <source>
        <dbReference type="ARBA" id="ARBA00022734"/>
    </source>
</evidence>
<dbReference type="GO" id="GO:0004674">
    <property type="term" value="F:protein serine/threonine kinase activity"/>
    <property type="evidence" value="ECO:0007669"/>
    <property type="project" value="UniProtKB-KW"/>
</dbReference>
<evidence type="ECO:0000256" key="17">
    <source>
        <dbReference type="ARBA" id="ARBA00048679"/>
    </source>
</evidence>
<dbReference type="Pfam" id="PF01453">
    <property type="entry name" value="B_lectin"/>
    <property type="match status" value="1"/>
</dbReference>
<evidence type="ECO:0000256" key="11">
    <source>
        <dbReference type="ARBA" id="ARBA00022989"/>
    </source>
</evidence>
<keyword evidence="3 18" id="KW-0723">Serine/threonine-protein kinase</keyword>
<evidence type="ECO:0000256" key="20">
    <source>
        <dbReference type="SAM" id="Phobius"/>
    </source>
</evidence>
<dbReference type="EC" id="2.7.11.1" evidence="18"/>
<evidence type="ECO:0000256" key="3">
    <source>
        <dbReference type="ARBA" id="ARBA00022527"/>
    </source>
</evidence>
<dbReference type="InterPro" id="IPR001245">
    <property type="entry name" value="Ser-Thr/Tyr_kinase_cat_dom"/>
</dbReference>
<comment type="caution">
    <text evidence="24">The sequence shown here is derived from an EMBL/GenBank/DDBJ whole genome shotgun (WGS) entry which is preliminary data.</text>
</comment>
<evidence type="ECO:0000256" key="16">
    <source>
        <dbReference type="ARBA" id="ARBA00047899"/>
    </source>
</evidence>
<keyword evidence="15" id="KW-0325">Glycoprotein</keyword>
<evidence type="ECO:0000259" key="23">
    <source>
        <dbReference type="PROSITE" id="PS50948"/>
    </source>
</evidence>
<feature type="transmembrane region" description="Helical" evidence="20">
    <location>
        <begin position="472"/>
        <end position="493"/>
    </location>
</feature>
<evidence type="ECO:0000256" key="4">
    <source>
        <dbReference type="ARBA" id="ARBA00022679"/>
    </source>
</evidence>
<keyword evidence="8 18" id="KW-0547">Nucleotide-binding</keyword>
<dbReference type="Gene3D" id="3.30.200.20">
    <property type="entry name" value="Phosphorylase Kinase, domain 1"/>
    <property type="match status" value="1"/>
</dbReference>
<evidence type="ECO:0000256" key="12">
    <source>
        <dbReference type="ARBA" id="ARBA00023136"/>
    </source>
</evidence>
<evidence type="ECO:0000256" key="15">
    <source>
        <dbReference type="ARBA" id="ARBA00023180"/>
    </source>
</evidence>
<dbReference type="FunFam" id="3.30.200.20:FF:000195">
    <property type="entry name" value="G-type lectin S-receptor-like serine/threonine-protein kinase"/>
    <property type="match status" value="1"/>
</dbReference>
<dbReference type="SUPFAM" id="SSF51110">
    <property type="entry name" value="alpha-D-mannose-specific plant lectins"/>
    <property type="match status" value="1"/>
</dbReference>
<evidence type="ECO:0000259" key="21">
    <source>
        <dbReference type="PROSITE" id="PS50011"/>
    </source>
</evidence>
<dbReference type="PROSITE" id="PS50011">
    <property type="entry name" value="PROTEIN_KINASE_DOM"/>
    <property type="match status" value="1"/>
</dbReference>
<dbReference type="InterPro" id="IPR001480">
    <property type="entry name" value="Bulb-type_lectin_dom"/>
</dbReference>
<organism evidence="24 25">
    <name type="scientific">Tagetes erecta</name>
    <name type="common">African marigold</name>
    <dbReference type="NCBI Taxonomy" id="13708"/>
    <lineage>
        <taxon>Eukaryota</taxon>
        <taxon>Viridiplantae</taxon>
        <taxon>Streptophyta</taxon>
        <taxon>Embryophyta</taxon>
        <taxon>Tracheophyta</taxon>
        <taxon>Spermatophyta</taxon>
        <taxon>Magnoliopsida</taxon>
        <taxon>eudicotyledons</taxon>
        <taxon>Gunneridae</taxon>
        <taxon>Pentapetalae</taxon>
        <taxon>asterids</taxon>
        <taxon>campanulids</taxon>
        <taxon>Asterales</taxon>
        <taxon>Asteraceae</taxon>
        <taxon>Asteroideae</taxon>
        <taxon>Heliantheae alliance</taxon>
        <taxon>Tageteae</taxon>
        <taxon>Tagetes</taxon>
    </lineage>
</organism>
<dbReference type="GO" id="GO:0005886">
    <property type="term" value="C:plasma membrane"/>
    <property type="evidence" value="ECO:0007669"/>
    <property type="project" value="UniProtKB-SubCell"/>
</dbReference>
<keyword evidence="5 20" id="KW-0812">Transmembrane</keyword>
<dbReference type="GO" id="GO:0048544">
    <property type="term" value="P:recognition of pollen"/>
    <property type="evidence" value="ECO:0007669"/>
    <property type="project" value="InterPro"/>
</dbReference>
<dbReference type="InterPro" id="IPR024171">
    <property type="entry name" value="SRK-like_kinase"/>
</dbReference>
<protein>
    <recommendedName>
        <fullName evidence="18">Receptor-like serine/threonine-protein kinase</fullName>
        <ecNumber evidence="18">2.7.11.1</ecNumber>
    </recommendedName>
</protein>
<dbReference type="SUPFAM" id="SSF56112">
    <property type="entry name" value="Protein kinase-like (PK-like)"/>
    <property type="match status" value="1"/>
</dbReference>
<keyword evidence="11 20" id="KW-1133">Transmembrane helix</keyword>
<feature type="binding site" evidence="19">
    <location>
        <position position="576"/>
    </location>
    <ligand>
        <name>ATP</name>
        <dbReference type="ChEBI" id="CHEBI:30616"/>
    </ligand>
</feature>
<keyword evidence="13" id="KW-1015">Disulfide bond</keyword>
<dbReference type="InterPro" id="IPR000858">
    <property type="entry name" value="S_locus_glycoprot_dom"/>
</dbReference>
<dbReference type="SMART" id="SM00220">
    <property type="entry name" value="S_TKc"/>
    <property type="match status" value="1"/>
</dbReference>
<dbReference type="InterPro" id="IPR003609">
    <property type="entry name" value="Pan_app"/>
</dbReference>
<dbReference type="Proteomes" id="UP001229421">
    <property type="component" value="Unassembled WGS sequence"/>
</dbReference>
<comment type="similarity">
    <text evidence="18">Belongs to the protein kinase superfamily. Ser/Thr protein kinase family.</text>
</comment>
<evidence type="ECO:0000256" key="10">
    <source>
        <dbReference type="ARBA" id="ARBA00022840"/>
    </source>
</evidence>
<evidence type="ECO:0000313" key="25">
    <source>
        <dbReference type="Proteomes" id="UP001229421"/>
    </source>
</evidence>
<dbReference type="SMART" id="SM00473">
    <property type="entry name" value="PAN_AP"/>
    <property type="match status" value="1"/>
</dbReference>
<dbReference type="Gene3D" id="2.90.10.30">
    <property type="match status" value="1"/>
</dbReference>